<dbReference type="PROSITE" id="PS50065">
    <property type="entry name" value="HMG_COA_REDUCTASE_4"/>
    <property type="match status" value="1"/>
</dbReference>
<dbReference type="SUPFAM" id="SSF56542">
    <property type="entry name" value="Substrate-binding domain of HMG-CoA reductase"/>
    <property type="match status" value="1"/>
</dbReference>
<accession>A0ABW4BFS8</accession>
<dbReference type="RefSeq" id="WP_204118159.1">
    <property type="nucleotide sequence ID" value="NZ_BOLV01000002.1"/>
</dbReference>
<dbReference type="Gene3D" id="3.90.770.10">
    <property type="entry name" value="3-hydroxy-3-methylglutaryl-coenzyme A Reductase, Chain A, domain 2"/>
    <property type="match status" value="2"/>
</dbReference>
<dbReference type="InterPro" id="IPR009023">
    <property type="entry name" value="HMG_CoA_Rdtase_NAD(P)-bd_sf"/>
</dbReference>
<evidence type="ECO:0000313" key="4">
    <source>
        <dbReference type="Proteomes" id="UP001597199"/>
    </source>
</evidence>
<organism evidence="3 4">
    <name type="scientific">Lacticaseibacillus suilingensis</name>
    <dbReference type="NCBI Taxonomy" id="2799577"/>
    <lineage>
        <taxon>Bacteria</taxon>
        <taxon>Bacillati</taxon>
        <taxon>Bacillota</taxon>
        <taxon>Bacilli</taxon>
        <taxon>Lactobacillales</taxon>
        <taxon>Lactobacillaceae</taxon>
        <taxon>Lacticaseibacillus</taxon>
    </lineage>
</organism>
<evidence type="ECO:0000256" key="2">
    <source>
        <dbReference type="ARBA" id="ARBA00023002"/>
    </source>
</evidence>
<dbReference type="PANTHER" id="PTHR10572">
    <property type="entry name" value="3-HYDROXY-3-METHYLGLUTARYL-COENZYME A REDUCTASE"/>
    <property type="match status" value="1"/>
</dbReference>
<dbReference type="Proteomes" id="UP001597199">
    <property type="component" value="Unassembled WGS sequence"/>
</dbReference>
<comment type="similarity">
    <text evidence="1">Belongs to the HMG-CoA reductase family.</text>
</comment>
<proteinExistence type="inferred from homology"/>
<dbReference type="InterPro" id="IPR002202">
    <property type="entry name" value="HMG_CoA_Rdtase"/>
</dbReference>
<protein>
    <submittedName>
        <fullName evidence="3">Hydroxymethylglutaryl-CoA reductase, degradative</fullName>
    </submittedName>
</protein>
<keyword evidence="4" id="KW-1185">Reference proteome</keyword>
<sequence>MTKFYELTTAERLQQLVAEGSLSAEDAALLKQATALPADVASHLSENQIGQFTLPLGLVRNLPVNGTLHQVAMATEEPSVVAAASNGARLAGLNGGVQATAAPHRVVAEVVFADLSDLTAAQGVLKAHEAELFQVAQAAHPSIVKRGGGLKQVTTTVVERFLKLRLLIDPSQAMGANISNTIAEAVAAAAGAWLDQPALVAILTNASAQLTTATVTLDPATLATKHEAGAVIAQRIAALSDLAHVDPERAATHNKGIMNGIEAAVLATGNDTRAVAAAVSAYSHERPLSTWTLVEGQLKGKISLPLPVGVVGGAISALPLAPVALRLGGFQTVATLQEALAALGLVQNLAALRALAGPGIQAGHMALQANALAMAAGAQGEEITLVAAALQGERKELAVAKRLLTQLRTKAGKNQ</sequence>
<reference evidence="4" key="1">
    <citation type="journal article" date="2019" name="Int. J. Syst. Evol. Microbiol.">
        <title>The Global Catalogue of Microorganisms (GCM) 10K type strain sequencing project: providing services to taxonomists for standard genome sequencing and annotation.</title>
        <authorList>
            <consortium name="The Broad Institute Genomics Platform"/>
            <consortium name="The Broad Institute Genome Sequencing Center for Infectious Disease"/>
            <person name="Wu L."/>
            <person name="Ma J."/>
        </authorList>
    </citation>
    <scope>NUCLEOTIDE SEQUENCE [LARGE SCALE GENOMIC DNA]</scope>
    <source>
        <strain evidence="4">CCM 9110</strain>
    </source>
</reference>
<dbReference type="Gene3D" id="1.10.8.660">
    <property type="match status" value="1"/>
</dbReference>
<evidence type="ECO:0000313" key="3">
    <source>
        <dbReference type="EMBL" id="MFD1399364.1"/>
    </source>
</evidence>
<dbReference type="Pfam" id="PF00368">
    <property type="entry name" value="HMG-CoA_red"/>
    <property type="match status" value="1"/>
</dbReference>
<comment type="caution">
    <text evidence="3">The sequence shown here is derived from an EMBL/GenBank/DDBJ whole genome shotgun (WGS) entry which is preliminary data.</text>
</comment>
<dbReference type="InterPro" id="IPR009029">
    <property type="entry name" value="HMG_CoA_Rdtase_sub-bd_dom_sf"/>
</dbReference>
<dbReference type="SUPFAM" id="SSF55035">
    <property type="entry name" value="NAD-binding domain of HMG-CoA reductase"/>
    <property type="match status" value="1"/>
</dbReference>
<keyword evidence="2" id="KW-0560">Oxidoreductase</keyword>
<dbReference type="EMBL" id="JBHTOA010000031">
    <property type="protein sequence ID" value="MFD1399364.1"/>
    <property type="molecule type" value="Genomic_DNA"/>
</dbReference>
<name>A0ABW4BFS8_9LACO</name>
<dbReference type="InterPro" id="IPR023074">
    <property type="entry name" value="HMG_CoA_Rdtase_cat_sf"/>
</dbReference>
<gene>
    <name evidence="3" type="ORF">ACFQ41_08575</name>
</gene>
<dbReference type="PANTHER" id="PTHR10572:SF24">
    <property type="entry name" value="3-HYDROXY-3-METHYLGLUTARYL-COENZYME A REDUCTASE"/>
    <property type="match status" value="1"/>
</dbReference>
<evidence type="ECO:0000256" key="1">
    <source>
        <dbReference type="ARBA" id="ARBA00007661"/>
    </source>
</evidence>